<dbReference type="Proteomes" id="UP001550628">
    <property type="component" value="Unassembled WGS sequence"/>
</dbReference>
<evidence type="ECO:0000313" key="1">
    <source>
        <dbReference type="EMBL" id="MEU1953914.1"/>
    </source>
</evidence>
<organism evidence="1 2">
    <name type="scientific">Nocardia rhamnosiphila</name>
    <dbReference type="NCBI Taxonomy" id="426716"/>
    <lineage>
        <taxon>Bacteria</taxon>
        <taxon>Bacillati</taxon>
        <taxon>Actinomycetota</taxon>
        <taxon>Actinomycetes</taxon>
        <taxon>Mycobacteriales</taxon>
        <taxon>Nocardiaceae</taxon>
        <taxon>Nocardia</taxon>
    </lineage>
</organism>
<dbReference type="EMBL" id="JBEYBF010000012">
    <property type="protein sequence ID" value="MEU1953914.1"/>
    <property type="molecule type" value="Genomic_DNA"/>
</dbReference>
<dbReference type="PANTHER" id="PTHR23404">
    <property type="entry name" value="MOLYBDOPTERIN SYNTHASE RELATED"/>
    <property type="match status" value="1"/>
</dbReference>
<sequence>MPDLSTGTPGREHPAAVGEVRLAEISDRALDPAVVDAAVRGPHHGAVVLFTGVVRDHDGGQAVSALEYSAHPEAIRFLRECCAAVAESSGLPVAAVHRVGDLVVGDLAIVTAVAAPHRAEAFAACSTLVDRIKHEVPIWKRQLFADGLSEWVNACG</sequence>
<keyword evidence="2" id="KW-1185">Reference proteome</keyword>
<reference evidence="1 2" key="1">
    <citation type="submission" date="2024-06" db="EMBL/GenBank/DDBJ databases">
        <title>The Natural Products Discovery Center: Release of the First 8490 Sequenced Strains for Exploring Actinobacteria Biosynthetic Diversity.</title>
        <authorList>
            <person name="Kalkreuter E."/>
            <person name="Kautsar S.A."/>
            <person name="Yang D."/>
            <person name="Bader C.D."/>
            <person name="Teijaro C.N."/>
            <person name="Fluegel L."/>
            <person name="Davis C.M."/>
            <person name="Simpson J.R."/>
            <person name="Lauterbach L."/>
            <person name="Steele A.D."/>
            <person name="Gui C."/>
            <person name="Meng S."/>
            <person name="Li G."/>
            <person name="Viehrig K."/>
            <person name="Ye F."/>
            <person name="Su P."/>
            <person name="Kiefer A.F."/>
            <person name="Nichols A."/>
            <person name="Cepeda A.J."/>
            <person name="Yan W."/>
            <person name="Fan B."/>
            <person name="Jiang Y."/>
            <person name="Adhikari A."/>
            <person name="Zheng C.-J."/>
            <person name="Schuster L."/>
            <person name="Cowan T.M."/>
            <person name="Smanski M.J."/>
            <person name="Chevrette M.G."/>
            <person name="De Carvalho L.P.S."/>
            <person name="Shen B."/>
        </authorList>
    </citation>
    <scope>NUCLEOTIDE SEQUENCE [LARGE SCALE GENOMIC DNA]</scope>
    <source>
        <strain evidence="1 2">NPDC019708</strain>
    </source>
</reference>
<dbReference type="RefSeq" id="WP_356960005.1">
    <property type="nucleotide sequence ID" value="NZ_JBEYBD010000041.1"/>
</dbReference>
<accession>A0ABV2WSP6</accession>
<gene>
    <name evidence="1" type="ORF">ABZ510_18875</name>
</gene>
<dbReference type="CDD" id="cd00756">
    <property type="entry name" value="MoaE"/>
    <property type="match status" value="1"/>
</dbReference>
<dbReference type="SUPFAM" id="SSF54690">
    <property type="entry name" value="Molybdopterin synthase subunit MoaE"/>
    <property type="match status" value="1"/>
</dbReference>
<dbReference type="Pfam" id="PF02391">
    <property type="entry name" value="MoaE"/>
    <property type="match status" value="1"/>
</dbReference>
<comment type="caution">
    <text evidence="1">The sequence shown here is derived from an EMBL/GenBank/DDBJ whole genome shotgun (WGS) entry which is preliminary data.</text>
</comment>
<evidence type="ECO:0000313" key="2">
    <source>
        <dbReference type="Proteomes" id="UP001550628"/>
    </source>
</evidence>
<protein>
    <submittedName>
        <fullName evidence="1">Molybdenum cofactor biosynthesis protein MoaE</fullName>
    </submittedName>
</protein>
<dbReference type="Gene3D" id="3.90.1170.40">
    <property type="entry name" value="Molybdopterin biosynthesis MoaE subunit"/>
    <property type="match status" value="1"/>
</dbReference>
<proteinExistence type="predicted"/>
<name>A0ABV2WSP6_9NOCA</name>
<dbReference type="InterPro" id="IPR003448">
    <property type="entry name" value="Mopterin_biosynth_MoaE"/>
</dbReference>
<dbReference type="InterPro" id="IPR036563">
    <property type="entry name" value="MoaE_sf"/>
</dbReference>